<dbReference type="AlphaFoldDB" id="A0AA39CDV3"/>
<name>A0AA39CDV3_9EURO</name>
<reference evidence="1" key="1">
    <citation type="submission" date="2022-10" db="EMBL/GenBank/DDBJ databases">
        <title>Culturing micro-colonial fungi from biological soil crusts in the Mojave desert and describing Neophaeococcomyces mojavensis, and introducing the new genera and species Taxawa tesnikishii.</title>
        <authorList>
            <person name="Kurbessoian T."/>
            <person name="Stajich J.E."/>
        </authorList>
    </citation>
    <scope>NUCLEOTIDE SEQUENCE</scope>
    <source>
        <strain evidence="1">TK_41</strain>
    </source>
</reference>
<protein>
    <submittedName>
        <fullName evidence="1">Uncharacterized protein</fullName>
    </submittedName>
</protein>
<evidence type="ECO:0000313" key="2">
    <source>
        <dbReference type="Proteomes" id="UP001172673"/>
    </source>
</evidence>
<dbReference type="EMBL" id="JAPDRK010000018">
    <property type="protein sequence ID" value="KAJ9604624.1"/>
    <property type="molecule type" value="Genomic_DNA"/>
</dbReference>
<sequence>MDHPSPNVEGGPAIESTMISIPSGLAAPGVAAKSRNSSAHSAAIILQGKNTRIQFLIGGNVTELDLHESWKGCKLGRWLGRAGATSPRLLLSGIGVITAKDTSTPTSAIGRLRFNVYETQSFVAKELPFTQNPASLQFAAWNAVNHRQMFLSSLQGLPPIPANDIALLEPDCRFHGTFLPSLAQRWHTPI</sequence>
<proteinExistence type="predicted"/>
<gene>
    <name evidence="1" type="ORF">H2200_010738</name>
</gene>
<dbReference type="Proteomes" id="UP001172673">
    <property type="component" value="Unassembled WGS sequence"/>
</dbReference>
<comment type="caution">
    <text evidence="1">The sequence shown here is derived from an EMBL/GenBank/DDBJ whole genome shotgun (WGS) entry which is preliminary data.</text>
</comment>
<accession>A0AA39CDV3</accession>
<organism evidence="1 2">
    <name type="scientific">Cladophialophora chaetospira</name>
    <dbReference type="NCBI Taxonomy" id="386627"/>
    <lineage>
        <taxon>Eukaryota</taxon>
        <taxon>Fungi</taxon>
        <taxon>Dikarya</taxon>
        <taxon>Ascomycota</taxon>
        <taxon>Pezizomycotina</taxon>
        <taxon>Eurotiomycetes</taxon>
        <taxon>Chaetothyriomycetidae</taxon>
        <taxon>Chaetothyriales</taxon>
        <taxon>Herpotrichiellaceae</taxon>
        <taxon>Cladophialophora</taxon>
    </lineage>
</organism>
<keyword evidence="2" id="KW-1185">Reference proteome</keyword>
<evidence type="ECO:0000313" key="1">
    <source>
        <dbReference type="EMBL" id="KAJ9604624.1"/>
    </source>
</evidence>